<comment type="similarity">
    <text evidence="3">Belongs to the bacterial ribosomal protein bS16 family.</text>
</comment>
<proteinExistence type="inferred from homology"/>
<dbReference type="AlphaFoldDB" id="W5IH86"/>
<name>W5IH86_SCAIO</name>
<accession>W5IH86</accession>
<feature type="region of interest" description="Disordered" evidence="4">
    <location>
        <begin position="117"/>
        <end position="171"/>
    </location>
</feature>
<dbReference type="EMBL" id="ADCX01000012">
    <property type="protein sequence ID" value="EFG26210.2"/>
    <property type="molecule type" value="Genomic_DNA"/>
</dbReference>
<feature type="compositionally biased region" description="Basic and acidic residues" evidence="4">
    <location>
        <begin position="144"/>
        <end position="153"/>
    </location>
</feature>
<dbReference type="Pfam" id="PF00886">
    <property type="entry name" value="Ribosomal_S16"/>
    <property type="match status" value="1"/>
</dbReference>
<evidence type="ECO:0000313" key="6">
    <source>
        <dbReference type="Proteomes" id="UP000005777"/>
    </source>
</evidence>
<evidence type="ECO:0000256" key="3">
    <source>
        <dbReference type="HAMAP-Rule" id="MF_00385"/>
    </source>
</evidence>
<evidence type="ECO:0000256" key="4">
    <source>
        <dbReference type="SAM" id="MobiDB-lite"/>
    </source>
</evidence>
<keyword evidence="1 3" id="KW-0689">Ribosomal protein</keyword>
<dbReference type="GO" id="GO:0015935">
    <property type="term" value="C:small ribosomal subunit"/>
    <property type="evidence" value="ECO:0007669"/>
    <property type="project" value="TreeGrafter"/>
</dbReference>
<dbReference type="SUPFAM" id="SSF54565">
    <property type="entry name" value="Ribosomal protein S16"/>
    <property type="match status" value="1"/>
</dbReference>
<organism evidence="5 6">
    <name type="scientific">Scardovia inopinata F0304</name>
    <dbReference type="NCBI Taxonomy" id="641146"/>
    <lineage>
        <taxon>Bacteria</taxon>
        <taxon>Bacillati</taxon>
        <taxon>Actinomycetota</taxon>
        <taxon>Actinomycetes</taxon>
        <taxon>Bifidobacteriales</taxon>
        <taxon>Bifidobacteriaceae</taxon>
        <taxon>Scardovia</taxon>
    </lineage>
</organism>
<dbReference type="GO" id="GO:0005737">
    <property type="term" value="C:cytoplasm"/>
    <property type="evidence" value="ECO:0007669"/>
    <property type="project" value="UniProtKB-ARBA"/>
</dbReference>
<dbReference type="GO" id="GO:0003735">
    <property type="term" value="F:structural constituent of ribosome"/>
    <property type="evidence" value="ECO:0007669"/>
    <property type="project" value="InterPro"/>
</dbReference>
<dbReference type="Gene3D" id="3.30.1320.10">
    <property type="match status" value="1"/>
</dbReference>
<keyword evidence="6" id="KW-1185">Reference proteome</keyword>
<dbReference type="InterPro" id="IPR000307">
    <property type="entry name" value="Ribosomal_bS16"/>
</dbReference>
<dbReference type="NCBIfam" id="NF011093">
    <property type="entry name" value="PRK14520.1"/>
    <property type="match status" value="1"/>
</dbReference>
<dbReference type="GO" id="GO:0006412">
    <property type="term" value="P:translation"/>
    <property type="evidence" value="ECO:0007669"/>
    <property type="project" value="UniProtKB-UniRule"/>
</dbReference>
<gene>
    <name evidence="3" type="primary">rpsP</name>
    <name evidence="5" type="ORF">HMPREF9020_01291</name>
</gene>
<dbReference type="HAMAP" id="MF_00385">
    <property type="entry name" value="Ribosomal_bS16"/>
    <property type="match status" value="1"/>
</dbReference>
<dbReference type="PROSITE" id="PS00732">
    <property type="entry name" value="RIBOSOMAL_S16"/>
    <property type="match status" value="1"/>
</dbReference>
<dbReference type="InterPro" id="IPR020592">
    <property type="entry name" value="Ribosomal_bS16_CS"/>
</dbReference>
<dbReference type="InterPro" id="IPR023803">
    <property type="entry name" value="Ribosomal_bS16_dom_sf"/>
</dbReference>
<dbReference type="Proteomes" id="UP000005777">
    <property type="component" value="Unassembled WGS sequence"/>
</dbReference>
<keyword evidence="2 3" id="KW-0687">Ribonucleoprotein</keyword>
<dbReference type="NCBIfam" id="TIGR00002">
    <property type="entry name" value="S16"/>
    <property type="match status" value="1"/>
</dbReference>
<protein>
    <recommendedName>
        <fullName evidence="3">Small ribosomal subunit protein bS16</fullName>
    </recommendedName>
</protein>
<evidence type="ECO:0000256" key="2">
    <source>
        <dbReference type="ARBA" id="ARBA00023274"/>
    </source>
</evidence>
<dbReference type="PANTHER" id="PTHR12919">
    <property type="entry name" value="30S RIBOSOMAL PROTEIN S16"/>
    <property type="match status" value="1"/>
</dbReference>
<dbReference type="HOGENOM" id="CLU_100590_1_0_11"/>
<sequence length="171" mass="19274">MHSTSGYAPHNRWNVRPKDTRRAILATRIRLKRMGRKFYAFYRVVVVDSRKKRDGKVIEEIGIYDPNKQPSLIQIKSDRAQYWLSVGAQPSDPVHKLLRITGDWQKFKGLPGAEGSLKVAEEGPDAQARVEAAENQAQKLKAAQSEEKAKEAEAAQAETADETDQTEEKAE</sequence>
<comment type="caution">
    <text evidence="5">The sequence shown here is derived from an EMBL/GenBank/DDBJ whole genome shotgun (WGS) entry which is preliminary data.</text>
</comment>
<dbReference type="PANTHER" id="PTHR12919:SF20">
    <property type="entry name" value="SMALL RIBOSOMAL SUBUNIT PROTEIN BS16M"/>
    <property type="match status" value="1"/>
</dbReference>
<evidence type="ECO:0000256" key="1">
    <source>
        <dbReference type="ARBA" id="ARBA00022980"/>
    </source>
</evidence>
<reference evidence="5 6" key="1">
    <citation type="submission" date="2012-01" db="EMBL/GenBank/DDBJ databases">
        <title>The Genome Sequence of Scardovia inopinata F0304.</title>
        <authorList>
            <consortium name="The Broad Institute Genome Sequencing Platform"/>
            <person name="Ward D."/>
            <person name="Earl A."/>
            <person name="Feldgarden M."/>
            <person name="Gevers D."/>
            <person name="Young S."/>
            <person name="Zeng Q."/>
            <person name="Koehrsen M."/>
            <person name="Alvarado L."/>
            <person name="Berlin A.M."/>
            <person name="Borenstein D."/>
            <person name="Chapman S.B."/>
            <person name="Chen Z."/>
            <person name="Engels R."/>
            <person name="Freedman E."/>
            <person name="Gellesch M."/>
            <person name="Goldberg J."/>
            <person name="Griggs A."/>
            <person name="Gujja S."/>
            <person name="Heilman E.R."/>
            <person name="Heiman D.I."/>
            <person name="Hepburn T.A."/>
            <person name="Howarth C."/>
            <person name="Jen D."/>
            <person name="Larson L."/>
            <person name="Mehta T."/>
            <person name="Park D."/>
            <person name="Pearson M."/>
            <person name="Richards J."/>
            <person name="Roberts A."/>
            <person name="Saif S."/>
            <person name="Shea T.D."/>
            <person name="Shenoy N."/>
            <person name="Sisk P."/>
            <person name="Stolte C."/>
            <person name="Sykes S.N."/>
            <person name="Walk T."/>
            <person name="White J."/>
            <person name="Yandava C."/>
            <person name="Izard J."/>
            <person name="Baranova O.V."/>
            <person name="Blanton J.M."/>
            <person name="Tanner A.C."/>
            <person name="Dewhirst F."/>
            <person name="Haas B."/>
            <person name="Nusbaum C."/>
            <person name="Birren B."/>
        </authorList>
    </citation>
    <scope>NUCLEOTIDE SEQUENCE [LARGE SCALE GENOMIC DNA]</scope>
    <source>
        <strain evidence="5 6">F0304</strain>
    </source>
</reference>
<dbReference type="eggNOG" id="COG0228">
    <property type="taxonomic scope" value="Bacteria"/>
</dbReference>
<evidence type="ECO:0000313" key="5">
    <source>
        <dbReference type="EMBL" id="EFG26210.2"/>
    </source>
</evidence>